<proteinExistence type="predicted"/>
<gene>
    <name evidence="2" type="ORF">ABT188_12520</name>
</gene>
<evidence type="ECO:0000313" key="3">
    <source>
        <dbReference type="Proteomes" id="UP001496720"/>
    </source>
</evidence>
<organism evidence="2 3">
    <name type="scientific">Streptomyces violaceorubidus</name>
    <dbReference type="NCBI Taxonomy" id="284042"/>
    <lineage>
        <taxon>Bacteria</taxon>
        <taxon>Bacillati</taxon>
        <taxon>Actinomycetota</taxon>
        <taxon>Actinomycetes</taxon>
        <taxon>Kitasatosporales</taxon>
        <taxon>Streptomycetaceae</taxon>
        <taxon>Streptomyces</taxon>
    </lineage>
</organism>
<protein>
    <submittedName>
        <fullName evidence="2">Uncharacterized protein</fullName>
    </submittedName>
</protein>
<accession>A0ABV1SUG3</accession>
<evidence type="ECO:0000256" key="1">
    <source>
        <dbReference type="SAM" id="Phobius"/>
    </source>
</evidence>
<dbReference type="Proteomes" id="UP001496720">
    <property type="component" value="Unassembled WGS sequence"/>
</dbReference>
<dbReference type="RefSeq" id="WP_352147181.1">
    <property type="nucleotide sequence ID" value="NZ_JBEOZY010000009.1"/>
</dbReference>
<evidence type="ECO:0000313" key="2">
    <source>
        <dbReference type="EMBL" id="MER6165376.1"/>
    </source>
</evidence>
<feature type="transmembrane region" description="Helical" evidence="1">
    <location>
        <begin position="21"/>
        <end position="44"/>
    </location>
</feature>
<name>A0ABV1SUG3_9ACTN</name>
<keyword evidence="3" id="KW-1185">Reference proteome</keyword>
<comment type="caution">
    <text evidence="2">The sequence shown here is derived from an EMBL/GenBank/DDBJ whole genome shotgun (WGS) entry which is preliminary data.</text>
</comment>
<keyword evidence="1" id="KW-0472">Membrane</keyword>
<dbReference type="EMBL" id="JBEOZY010000009">
    <property type="protein sequence ID" value="MER6165376.1"/>
    <property type="molecule type" value="Genomic_DNA"/>
</dbReference>
<sequence>MAHLSRVGPSGARRAPHMNSARSCTIMNVLTDILAGLIHLIGWLV</sequence>
<keyword evidence="1" id="KW-0812">Transmembrane</keyword>
<keyword evidence="1" id="KW-1133">Transmembrane helix</keyword>
<reference evidence="2 3" key="1">
    <citation type="submission" date="2024-06" db="EMBL/GenBank/DDBJ databases">
        <title>The Natural Products Discovery Center: Release of the First 8490 Sequenced Strains for Exploring Actinobacteria Biosynthetic Diversity.</title>
        <authorList>
            <person name="Kalkreuter E."/>
            <person name="Kautsar S.A."/>
            <person name="Yang D."/>
            <person name="Bader C.D."/>
            <person name="Teijaro C.N."/>
            <person name="Fluegel L."/>
            <person name="Davis C.M."/>
            <person name="Simpson J.R."/>
            <person name="Lauterbach L."/>
            <person name="Steele A.D."/>
            <person name="Gui C."/>
            <person name="Meng S."/>
            <person name="Li G."/>
            <person name="Viehrig K."/>
            <person name="Ye F."/>
            <person name="Su P."/>
            <person name="Kiefer A.F."/>
            <person name="Nichols A."/>
            <person name="Cepeda A.J."/>
            <person name="Yan W."/>
            <person name="Fan B."/>
            <person name="Jiang Y."/>
            <person name="Adhikari A."/>
            <person name="Zheng C.-J."/>
            <person name="Schuster L."/>
            <person name="Cowan T.M."/>
            <person name="Smanski M.J."/>
            <person name="Chevrette M.G."/>
            <person name="De Carvalho L.P.S."/>
            <person name="Shen B."/>
        </authorList>
    </citation>
    <scope>NUCLEOTIDE SEQUENCE [LARGE SCALE GENOMIC DNA]</scope>
    <source>
        <strain evidence="2 3">NPDC001615</strain>
    </source>
</reference>